<organism evidence="2 3">
    <name type="scientific">Haemaphysalis longicornis</name>
    <name type="common">Bush tick</name>
    <dbReference type="NCBI Taxonomy" id="44386"/>
    <lineage>
        <taxon>Eukaryota</taxon>
        <taxon>Metazoa</taxon>
        <taxon>Ecdysozoa</taxon>
        <taxon>Arthropoda</taxon>
        <taxon>Chelicerata</taxon>
        <taxon>Arachnida</taxon>
        <taxon>Acari</taxon>
        <taxon>Parasitiformes</taxon>
        <taxon>Ixodida</taxon>
        <taxon>Ixodoidea</taxon>
        <taxon>Ixodidae</taxon>
        <taxon>Haemaphysalinae</taxon>
        <taxon>Haemaphysalis</taxon>
    </lineage>
</organism>
<protein>
    <submittedName>
        <fullName evidence="2">Uncharacterized protein</fullName>
    </submittedName>
</protein>
<dbReference type="PANTHER" id="PTHR22829:SF5">
    <property type="entry name" value="INTEGRAL MEMBRANE PROTEIN GPR155"/>
    <property type="match status" value="1"/>
</dbReference>
<accession>A0A9J6G978</accession>
<keyword evidence="1" id="KW-0472">Membrane</keyword>
<sequence length="178" mass="19440">MNMKHCKLYLMTKAPVTHSAGEEAGKEERVTAKFSGFVFGKVKLVKGREVRALDLLASHVCLSALLFLNLSQLRLRAVEWRLVGAVLLGKVSLFIVVAAVTLALSPRRHQKGDLASAGLYAIFVTQVNHFGIAYPLVESVFGRSHPSFAGYIYLVAPLSLVLLNPVGLFLIEHDDADP</sequence>
<dbReference type="AlphaFoldDB" id="A0A9J6G978"/>
<reference evidence="2 3" key="1">
    <citation type="journal article" date="2020" name="Cell">
        <title>Large-Scale Comparative Analyses of Tick Genomes Elucidate Their Genetic Diversity and Vector Capacities.</title>
        <authorList>
            <consortium name="Tick Genome and Microbiome Consortium (TIGMIC)"/>
            <person name="Jia N."/>
            <person name="Wang J."/>
            <person name="Shi W."/>
            <person name="Du L."/>
            <person name="Sun Y."/>
            <person name="Zhan W."/>
            <person name="Jiang J.F."/>
            <person name="Wang Q."/>
            <person name="Zhang B."/>
            <person name="Ji P."/>
            <person name="Bell-Sakyi L."/>
            <person name="Cui X.M."/>
            <person name="Yuan T.T."/>
            <person name="Jiang B.G."/>
            <person name="Yang W.F."/>
            <person name="Lam T.T."/>
            <person name="Chang Q.C."/>
            <person name="Ding S.J."/>
            <person name="Wang X.J."/>
            <person name="Zhu J.G."/>
            <person name="Ruan X.D."/>
            <person name="Zhao L."/>
            <person name="Wei J.T."/>
            <person name="Ye R.Z."/>
            <person name="Que T.C."/>
            <person name="Du C.H."/>
            <person name="Zhou Y.H."/>
            <person name="Cheng J.X."/>
            <person name="Dai P.F."/>
            <person name="Guo W.B."/>
            <person name="Han X.H."/>
            <person name="Huang E.J."/>
            <person name="Li L.F."/>
            <person name="Wei W."/>
            <person name="Gao Y.C."/>
            <person name="Liu J.Z."/>
            <person name="Shao H.Z."/>
            <person name="Wang X."/>
            <person name="Wang C.C."/>
            <person name="Yang T.C."/>
            <person name="Huo Q.B."/>
            <person name="Li W."/>
            <person name="Chen H.Y."/>
            <person name="Chen S.E."/>
            <person name="Zhou L.G."/>
            <person name="Ni X.B."/>
            <person name="Tian J.H."/>
            <person name="Sheng Y."/>
            <person name="Liu T."/>
            <person name="Pan Y.S."/>
            <person name="Xia L.Y."/>
            <person name="Li J."/>
            <person name="Zhao F."/>
            <person name="Cao W.C."/>
        </authorList>
    </citation>
    <scope>NUCLEOTIDE SEQUENCE [LARGE SCALE GENOMIC DNA]</scope>
    <source>
        <strain evidence="2">HaeL-2018</strain>
    </source>
</reference>
<gene>
    <name evidence="2" type="ORF">HPB48_015678</name>
</gene>
<keyword evidence="3" id="KW-1185">Reference proteome</keyword>
<name>A0A9J6G978_HAELO</name>
<dbReference type="VEuPathDB" id="VectorBase:HLOH_043626"/>
<feature type="transmembrane region" description="Helical" evidence="1">
    <location>
        <begin position="148"/>
        <end position="171"/>
    </location>
</feature>
<feature type="transmembrane region" description="Helical" evidence="1">
    <location>
        <begin position="117"/>
        <end position="136"/>
    </location>
</feature>
<comment type="caution">
    <text evidence="2">The sequence shown here is derived from an EMBL/GenBank/DDBJ whole genome shotgun (WGS) entry which is preliminary data.</text>
</comment>
<dbReference type="EMBL" id="JABSTR010000005">
    <property type="protein sequence ID" value="KAH9371088.1"/>
    <property type="molecule type" value="Genomic_DNA"/>
</dbReference>
<dbReference type="OrthoDB" id="6501027at2759"/>
<proteinExistence type="predicted"/>
<dbReference type="Proteomes" id="UP000821853">
    <property type="component" value="Chromosome 3"/>
</dbReference>
<evidence type="ECO:0000256" key="1">
    <source>
        <dbReference type="SAM" id="Phobius"/>
    </source>
</evidence>
<dbReference type="InterPro" id="IPR051832">
    <property type="entry name" value="mTOR-Rac_regulators"/>
</dbReference>
<evidence type="ECO:0000313" key="2">
    <source>
        <dbReference type="EMBL" id="KAH9371088.1"/>
    </source>
</evidence>
<keyword evidence="1" id="KW-0812">Transmembrane</keyword>
<feature type="transmembrane region" description="Helical" evidence="1">
    <location>
        <begin position="82"/>
        <end position="105"/>
    </location>
</feature>
<dbReference type="GO" id="GO:0030514">
    <property type="term" value="P:negative regulation of BMP signaling pathway"/>
    <property type="evidence" value="ECO:0007669"/>
    <property type="project" value="TreeGrafter"/>
</dbReference>
<keyword evidence="1" id="KW-1133">Transmembrane helix</keyword>
<evidence type="ECO:0000313" key="3">
    <source>
        <dbReference type="Proteomes" id="UP000821853"/>
    </source>
</evidence>
<dbReference type="PANTHER" id="PTHR22829">
    <property type="entry name" value="DEP DOMAIN PROTEIN"/>
    <property type="match status" value="1"/>
</dbReference>